<proteinExistence type="inferred from homology"/>
<accession>A0ABV4UQF3</accession>
<dbReference type="EMBL" id="JBHDLJ010000005">
    <property type="protein sequence ID" value="MFB0834487.1"/>
    <property type="molecule type" value="Genomic_DNA"/>
</dbReference>
<dbReference type="PROSITE" id="PS51732">
    <property type="entry name" value="ASN_GLN_ASE_3"/>
    <property type="match status" value="1"/>
</dbReference>
<feature type="domain" description="L-asparaginase N-terminal" evidence="7">
    <location>
        <begin position="10"/>
        <end position="193"/>
    </location>
</feature>
<dbReference type="SUPFAM" id="SSF53774">
    <property type="entry name" value="Glutaminase/Asparaginase"/>
    <property type="match status" value="1"/>
</dbReference>
<dbReference type="PIRSF" id="PIRSF500176">
    <property type="entry name" value="L_ASNase"/>
    <property type="match status" value="1"/>
</dbReference>
<dbReference type="Proteomes" id="UP001575652">
    <property type="component" value="Unassembled WGS sequence"/>
</dbReference>
<dbReference type="PANTHER" id="PTHR11707:SF28">
    <property type="entry name" value="60 KDA LYSOPHOSPHOLIPASE"/>
    <property type="match status" value="1"/>
</dbReference>
<dbReference type="PRINTS" id="PR00139">
    <property type="entry name" value="ASNGLNASE"/>
</dbReference>
<protein>
    <recommendedName>
        <fullName evidence="2">asparaginase</fullName>
        <ecNumber evidence="2">3.5.1.1</ecNumber>
    </recommendedName>
</protein>
<dbReference type="EC" id="3.5.1.1" evidence="2"/>
<name>A0ABV4UQF3_9MICC</name>
<dbReference type="SFLD" id="SFLDS00057">
    <property type="entry name" value="Glutaminase/Asparaginase"/>
    <property type="match status" value="1"/>
</dbReference>
<dbReference type="InterPro" id="IPR020827">
    <property type="entry name" value="Asparaginase/glutaminase_AS1"/>
</dbReference>
<feature type="active site" evidence="6">
    <location>
        <position position="96"/>
    </location>
</feature>
<dbReference type="Pfam" id="PF17763">
    <property type="entry name" value="Asparaginase_C"/>
    <property type="match status" value="1"/>
</dbReference>
<feature type="domain" description="Asparaginase/glutaminase C-terminal" evidence="8">
    <location>
        <begin position="219"/>
        <end position="331"/>
    </location>
</feature>
<dbReference type="PROSITE" id="PS00144">
    <property type="entry name" value="ASN_GLN_ASE_1"/>
    <property type="match status" value="1"/>
</dbReference>
<dbReference type="InterPro" id="IPR027474">
    <property type="entry name" value="L-asparaginase_N"/>
</dbReference>
<dbReference type="CDD" id="cd08964">
    <property type="entry name" value="L-asparaginase_II"/>
    <property type="match status" value="1"/>
</dbReference>
<evidence type="ECO:0000256" key="1">
    <source>
        <dbReference type="ARBA" id="ARBA00010518"/>
    </source>
</evidence>
<dbReference type="Pfam" id="PF00710">
    <property type="entry name" value="Asparaginase"/>
    <property type="match status" value="1"/>
</dbReference>
<sequence length="350" mass="35231">MTAEQPPGPHVVLLATGGTISSRHRTGGQRGAVAADAGGQVLGSVVGPSRHPVRVVDVFRRGSYSLTFDEMVAICVAVAEAFADPQVLGVVVTHGTDTMEETAFLADLTHAEDRPVVFTGAQRPADSPLPDGPGNLARAIAVAGAPQSRGRGALVSFAGQVFPARGVRKVETLRDQAFGNPDVGAAGTVDEAGVVSLGAVHPRLPALPLPVAGNAARADLVAVYPGTDDTLLRAAIGAGAAGIVLQALGSGNANTEVCAAVARASAAGVTVVTSTRVAAGPVAAVYGNGGGRDLLDAGAIPSGILRPSQALVLLRLLLRLGASRDDQARAFRLHGAPPPELSTTPTQPSR</sequence>
<dbReference type="PROSITE" id="PS00917">
    <property type="entry name" value="ASN_GLN_ASE_2"/>
    <property type="match status" value="1"/>
</dbReference>
<evidence type="ECO:0000256" key="6">
    <source>
        <dbReference type="PROSITE-ProRule" id="PRU10100"/>
    </source>
</evidence>
<comment type="catalytic activity">
    <reaction evidence="4">
        <text>L-asparagine + H2O = L-aspartate + NH4(+)</text>
        <dbReference type="Rhea" id="RHEA:21016"/>
        <dbReference type="ChEBI" id="CHEBI:15377"/>
        <dbReference type="ChEBI" id="CHEBI:28938"/>
        <dbReference type="ChEBI" id="CHEBI:29991"/>
        <dbReference type="ChEBI" id="CHEBI:58048"/>
        <dbReference type="EC" id="3.5.1.1"/>
    </reaction>
</comment>
<evidence type="ECO:0000313" key="9">
    <source>
        <dbReference type="EMBL" id="MFB0834487.1"/>
    </source>
</evidence>
<evidence type="ECO:0000256" key="5">
    <source>
        <dbReference type="PROSITE-ProRule" id="PRU10099"/>
    </source>
</evidence>
<dbReference type="PIRSF" id="PIRSF001220">
    <property type="entry name" value="L-ASNase_gatD"/>
    <property type="match status" value="1"/>
</dbReference>
<evidence type="ECO:0000256" key="4">
    <source>
        <dbReference type="ARBA" id="ARBA00049366"/>
    </source>
</evidence>
<dbReference type="InterPro" id="IPR004550">
    <property type="entry name" value="AsnASE_II"/>
</dbReference>
<dbReference type="PANTHER" id="PTHR11707">
    <property type="entry name" value="L-ASPARAGINASE"/>
    <property type="match status" value="1"/>
</dbReference>
<evidence type="ECO:0000256" key="2">
    <source>
        <dbReference type="ARBA" id="ARBA00012920"/>
    </source>
</evidence>
<dbReference type="InterPro" id="IPR027475">
    <property type="entry name" value="Asparaginase/glutaminase_AS2"/>
</dbReference>
<feature type="active site" evidence="5">
    <location>
        <position position="19"/>
    </location>
</feature>
<dbReference type="InterPro" id="IPR040919">
    <property type="entry name" value="Asparaginase_C"/>
</dbReference>
<dbReference type="SMART" id="SM00870">
    <property type="entry name" value="Asparaginase"/>
    <property type="match status" value="1"/>
</dbReference>
<gene>
    <name evidence="9" type="ORF">ACETWP_07795</name>
</gene>
<dbReference type="Gene3D" id="3.40.50.1170">
    <property type="entry name" value="L-asparaginase, N-terminal domain"/>
    <property type="match status" value="1"/>
</dbReference>
<evidence type="ECO:0000259" key="8">
    <source>
        <dbReference type="Pfam" id="PF17763"/>
    </source>
</evidence>
<organism evidence="9 10">
    <name type="scientific">Arthrobacter halodurans</name>
    <dbReference type="NCBI Taxonomy" id="516699"/>
    <lineage>
        <taxon>Bacteria</taxon>
        <taxon>Bacillati</taxon>
        <taxon>Actinomycetota</taxon>
        <taxon>Actinomycetes</taxon>
        <taxon>Micrococcales</taxon>
        <taxon>Micrococcaceae</taxon>
        <taxon>Arthrobacter</taxon>
    </lineage>
</organism>
<keyword evidence="10" id="KW-1185">Reference proteome</keyword>
<dbReference type="Gene3D" id="3.40.50.40">
    <property type="match status" value="1"/>
</dbReference>
<dbReference type="InterPro" id="IPR027473">
    <property type="entry name" value="L-asparaginase_C"/>
</dbReference>
<evidence type="ECO:0000259" key="7">
    <source>
        <dbReference type="Pfam" id="PF00710"/>
    </source>
</evidence>
<comment type="caution">
    <text evidence="9">The sequence shown here is derived from an EMBL/GenBank/DDBJ whole genome shotgun (WGS) entry which is preliminary data.</text>
</comment>
<keyword evidence="3" id="KW-0378">Hydrolase</keyword>
<dbReference type="InterPro" id="IPR037152">
    <property type="entry name" value="L-asparaginase_N_sf"/>
</dbReference>
<dbReference type="RefSeq" id="WP_373971663.1">
    <property type="nucleotide sequence ID" value="NZ_JBHDLJ010000005.1"/>
</dbReference>
<dbReference type="InterPro" id="IPR036152">
    <property type="entry name" value="Asp/glu_Ase-like_sf"/>
</dbReference>
<reference evidence="9 10" key="1">
    <citation type="submission" date="2024-09" db="EMBL/GenBank/DDBJ databases">
        <authorList>
            <person name="Salinas-Garcia M.A."/>
            <person name="Prieme A."/>
        </authorList>
    </citation>
    <scope>NUCLEOTIDE SEQUENCE [LARGE SCALE GENOMIC DNA]</scope>
    <source>
        <strain evidence="9 10">DSM 21081</strain>
    </source>
</reference>
<comment type="similarity">
    <text evidence="1">Belongs to the asparaginase 1 family.</text>
</comment>
<evidence type="ECO:0000256" key="3">
    <source>
        <dbReference type="ARBA" id="ARBA00022801"/>
    </source>
</evidence>
<evidence type="ECO:0000313" key="10">
    <source>
        <dbReference type="Proteomes" id="UP001575652"/>
    </source>
</evidence>
<dbReference type="InterPro" id="IPR006034">
    <property type="entry name" value="Asparaginase/glutaminase-like"/>
</dbReference>